<keyword evidence="2" id="KW-1185">Reference proteome</keyword>
<evidence type="ECO:0000313" key="1">
    <source>
        <dbReference type="EMBL" id="PNG96002.1"/>
    </source>
</evidence>
<gene>
    <name evidence="1" type="ORF">SMF913_12027</name>
</gene>
<dbReference type="RefSeq" id="WP_432445200.1">
    <property type="nucleotide sequence ID" value="NZ_LJIW01000001.1"/>
</dbReference>
<organism evidence="1 2">
    <name type="scientific">Streptomyces malaysiensis</name>
    <dbReference type="NCBI Taxonomy" id="92644"/>
    <lineage>
        <taxon>Bacteria</taxon>
        <taxon>Bacillati</taxon>
        <taxon>Actinomycetota</taxon>
        <taxon>Actinomycetes</taxon>
        <taxon>Kitasatosporales</taxon>
        <taxon>Streptomycetaceae</taxon>
        <taxon>Streptomyces</taxon>
        <taxon>Streptomyces violaceusniger group</taxon>
    </lineage>
</organism>
<dbReference type="EMBL" id="LJIW01000001">
    <property type="protein sequence ID" value="PNG96002.1"/>
    <property type="molecule type" value="Genomic_DNA"/>
</dbReference>
<name>A0A2J7Z6U3_STRMQ</name>
<reference evidence="1 2" key="1">
    <citation type="submission" date="2015-09" db="EMBL/GenBank/DDBJ databases">
        <title>Genome sequence, genome mining and natural product profiling of a biocontrol bacterium Streptomyces malaysiensis F913.</title>
        <authorList>
            <person name="Xu Y."/>
            <person name="Wei J."/>
            <person name="Xie J."/>
            <person name="Li T."/>
            <person name="Zhou Z."/>
        </authorList>
    </citation>
    <scope>NUCLEOTIDE SEQUENCE [LARGE SCALE GENOMIC DNA]</scope>
    <source>
        <strain evidence="1 2">F913</strain>
    </source>
</reference>
<dbReference type="AlphaFoldDB" id="A0A2J7Z6U3"/>
<accession>A0A2J7Z6U3</accession>
<sequence length="48" mass="5406">MVVLEVFGHTSFIGEHQAEVFRMAMRALLEDSHRRIPTQLVEAPTAPS</sequence>
<proteinExistence type="predicted"/>
<dbReference type="Proteomes" id="UP000236520">
    <property type="component" value="Unassembled WGS sequence"/>
</dbReference>
<comment type="caution">
    <text evidence="1">The sequence shown here is derived from an EMBL/GenBank/DDBJ whole genome shotgun (WGS) entry which is preliminary data.</text>
</comment>
<protein>
    <submittedName>
        <fullName evidence="1">Uncharacterized protein</fullName>
    </submittedName>
</protein>
<evidence type="ECO:0000313" key="2">
    <source>
        <dbReference type="Proteomes" id="UP000236520"/>
    </source>
</evidence>